<comment type="caution">
    <text evidence="11">The sequence shown here is derived from an EMBL/GenBank/DDBJ whole genome shotgun (WGS) entry which is preliminary data.</text>
</comment>
<evidence type="ECO:0000256" key="5">
    <source>
        <dbReference type="ARBA" id="ARBA00023136"/>
    </source>
</evidence>
<keyword evidence="6 10" id="KW-0407">Ion channel</keyword>
<evidence type="ECO:0000313" key="11">
    <source>
        <dbReference type="EMBL" id="MFC3884301.1"/>
    </source>
</evidence>
<comment type="activity regulation">
    <text evidence="10">Na(+) is not transported, but it plays an essential structural role and its presence is essential for fluoride channel function.</text>
</comment>
<reference evidence="12" key="1">
    <citation type="journal article" date="2019" name="Int. J. Syst. Evol. Microbiol.">
        <title>The Global Catalogue of Microorganisms (GCM) 10K type strain sequencing project: providing services to taxonomists for standard genome sequencing and annotation.</title>
        <authorList>
            <consortium name="The Broad Institute Genomics Platform"/>
            <consortium name="The Broad Institute Genome Sequencing Center for Infectious Disease"/>
            <person name="Wu L."/>
            <person name="Ma J."/>
        </authorList>
    </citation>
    <scope>NUCLEOTIDE SEQUENCE [LARGE SCALE GENOMIC DNA]</scope>
    <source>
        <strain evidence="12">CCUG 61889</strain>
    </source>
</reference>
<dbReference type="InterPro" id="IPR003691">
    <property type="entry name" value="FluC"/>
</dbReference>
<feature type="transmembrane region" description="Helical" evidence="10">
    <location>
        <begin position="6"/>
        <end position="27"/>
    </location>
</feature>
<dbReference type="PANTHER" id="PTHR28259">
    <property type="entry name" value="FLUORIDE EXPORT PROTEIN 1-RELATED"/>
    <property type="match status" value="1"/>
</dbReference>
<evidence type="ECO:0000256" key="3">
    <source>
        <dbReference type="ARBA" id="ARBA00022692"/>
    </source>
</evidence>
<keyword evidence="10" id="KW-0915">Sodium</keyword>
<evidence type="ECO:0000256" key="8">
    <source>
        <dbReference type="ARBA" id="ARBA00035585"/>
    </source>
</evidence>
<dbReference type="PANTHER" id="PTHR28259:SF1">
    <property type="entry name" value="FLUORIDE EXPORT PROTEIN 1-RELATED"/>
    <property type="match status" value="1"/>
</dbReference>
<keyword evidence="10" id="KW-0406">Ion transport</keyword>
<dbReference type="HAMAP" id="MF_00454">
    <property type="entry name" value="FluC"/>
    <property type="match status" value="1"/>
</dbReference>
<feature type="binding site" evidence="10">
    <location>
        <position position="76"/>
    </location>
    <ligand>
        <name>Na(+)</name>
        <dbReference type="ChEBI" id="CHEBI:29101"/>
        <note>structural</note>
    </ligand>
</feature>
<protein>
    <recommendedName>
        <fullName evidence="10">Fluoride-specific ion channel FluC</fullName>
    </recommendedName>
</protein>
<evidence type="ECO:0000256" key="2">
    <source>
        <dbReference type="ARBA" id="ARBA00022475"/>
    </source>
</evidence>
<evidence type="ECO:0000256" key="10">
    <source>
        <dbReference type="HAMAP-Rule" id="MF_00454"/>
    </source>
</evidence>
<keyword evidence="12" id="KW-1185">Reference proteome</keyword>
<dbReference type="Pfam" id="PF02537">
    <property type="entry name" value="CRCB"/>
    <property type="match status" value="1"/>
</dbReference>
<evidence type="ECO:0000256" key="9">
    <source>
        <dbReference type="ARBA" id="ARBA00049940"/>
    </source>
</evidence>
<evidence type="ECO:0000313" key="12">
    <source>
        <dbReference type="Proteomes" id="UP001595752"/>
    </source>
</evidence>
<keyword evidence="5 10" id="KW-0472">Membrane</keyword>
<gene>
    <name evidence="10" type="primary">fluC</name>
    <name evidence="10" type="synonym">crcB</name>
    <name evidence="11" type="ORF">ACFOU2_12665</name>
</gene>
<evidence type="ECO:0000256" key="6">
    <source>
        <dbReference type="ARBA" id="ARBA00023303"/>
    </source>
</evidence>
<keyword evidence="2 10" id="KW-1003">Cell membrane</keyword>
<dbReference type="Proteomes" id="UP001595752">
    <property type="component" value="Unassembled WGS sequence"/>
</dbReference>
<feature type="transmembrane region" description="Helical" evidence="10">
    <location>
        <begin position="98"/>
        <end position="118"/>
    </location>
</feature>
<comment type="function">
    <text evidence="9 10">Fluoride-specific ion channel. Important for reducing fluoride concentration in the cell, thus reducing its toxicity.</text>
</comment>
<feature type="binding site" evidence="10">
    <location>
        <position position="73"/>
    </location>
    <ligand>
        <name>Na(+)</name>
        <dbReference type="ChEBI" id="CHEBI:29101"/>
        <note>structural</note>
    </ligand>
</feature>
<evidence type="ECO:0000256" key="1">
    <source>
        <dbReference type="ARBA" id="ARBA00004651"/>
    </source>
</evidence>
<proteinExistence type="inferred from homology"/>
<comment type="similarity">
    <text evidence="7 10">Belongs to the fluoride channel Fluc/FEX (TC 1.A.43) family.</text>
</comment>
<dbReference type="EMBL" id="JBHRZT010000052">
    <property type="protein sequence ID" value="MFC3884301.1"/>
    <property type="molecule type" value="Genomic_DNA"/>
</dbReference>
<name>A0ABV8B534_9BACI</name>
<dbReference type="RefSeq" id="WP_377915620.1">
    <property type="nucleotide sequence ID" value="NZ_JBHRZT010000052.1"/>
</dbReference>
<evidence type="ECO:0000256" key="4">
    <source>
        <dbReference type="ARBA" id="ARBA00022989"/>
    </source>
</evidence>
<organism evidence="11 12">
    <name type="scientific">Bacillus songklensis</name>
    <dbReference type="NCBI Taxonomy" id="1069116"/>
    <lineage>
        <taxon>Bacteria</taxon>
        <taxon>Bacillati</taxon>
        <taxon>Bacillota</taxon>
        <taxon>Bacilli</taxon>
        <taxon>Bacillales</taxon>
        <taxon>Bacillaceae</taxon>
        <taxon>Bacillus</taxon>
    </lineage>
</organism>
<accession>A0ABV8B534</accession>
<keyword evidence="10" id="KW-0479">Metal-binding</keyword>
<comment type="subcellular location">
    <subcellularLocation>
        <location evidence="1 10">Cell membrane</location>
        <topology evidence="1 10">Multi-pass membrane protein</topology>
    </subcellularLocation>
</comment>
<evidence type="ECO:0000256" key="7">
    <source>
        <dbReference type="ARBA" id="ARBA00035120"/>
    </source>
</evidence>
<keyword evidence="3 10" id="KW-0812">Transmembrane</keyword>
<feature type="transmembrane region" description="Helical" evidence="10">
    <location>
        <begin position="34"/>
        <end position="56"/>
    </location>
</feature>
<keyword evidence="10" id="KW-0813">Transport</keyword>
<sequence>MKSKTIVLVACGGAIGAVLRYLLTFFIPQKEFAFATLTANLAGSFLLAMLTAMWAAHFLDEALRPLLGTGFCGGFTTMSTLSSEINLYIMEGDGLKSMIYLFLSLFGGLLVGWAGYAIGMRIPYKQQKGEQP</sequence>
<comment type="catalytic activity">
    <reaction evidence="8">
        <text>fluoride(in) = fluoride(out)</text>
        <dbReference type="Rhea" id="RHEA:76159"/>
        <dbReference type="ChEBI" id="CHEBI:17051"/>
    </reaction>
    <physiologicalReaction direction="left-to-right" evidence="8">
        <dbReference type="Rhea" id="RHEA:76160"/>
    </physiologicalReaction>
</comment>
<keyword evidence="4 10" id="KW-1133">Transmembrane helix</keyword>